<accession>A0A1G2S685</accession>
<dbReference type="EMBL" id="MHUT01000018">
    <property type="protein sequence ID" value="OHA80566.1"/>
    <property type="molecule type" value="Genomic_DNA"/>
</dbReference>
<dbReference type="Gene3D" id="3.30.2310.20">
    <property type="entry name" value="RelE-like"/>
    <property type="match status" value="1"/>
</dbReference>
<gene>
    <name evidence="1" type="ORF">A3D51_00620</name>
</gene>
<sequence>MKSVFLQKHFEKRYAKLPQKIKDAFRERRNIFLKNMYDPILNNHSVDKAYPGCCSIDITGDYRAIFFENGDVVTFVAISTHAQLYK</sequence>
<reference evidence="1 2" key="1">
    <citation type="journal article" date="2016" name="Nat. Commun.">
        <title>Thousands of microbial genomes shed light on interconnected biogeochemical processes in an aquifer system.</title>
        <authorList>
            <person name="Anantharaman K."/>
            <person name="Brown C.T."/>
            <person name="Hug L.A."/>
            <person name="Sharon I."/>
            <person name="Castelle C.J."/>
            <person name="Probst A.J."/>
            <person name="Thomas B.C."/>
            <person name="Singh A."/>
            <person name="Wilkins M.J."/>
            <person name="Karaoz U."/>
            <person name="Brodie E.L."/>
            <person name="Williams K.H."/>
            <person name="Hubbard S.S."/>
            <person name="Banfield J.F."/>
        </authorList>
    </citation>
    <scope>NUCLEOTIDE SEQUENCE [LARGE SCALE GENOMIC DNA]</scope>
</reference>
<evidence type="ECO:0008006" key="3">
    <source>
        <dbReference type="Google" id="ProtNLM"/>
    </source>
</evidence>
<proteinExistence type="predicted"/>
<dbReference type="Proteomes" id="UP000179118">
    <property type="component" value="Unassembled WGS sequence"/>
</dbReference>
<protein>
    <recommendedName>
        <fullName evidence="3">Plasmid stabilization protein</fullName>
    </recommendedName>
</protein>
<dbReference type="InterPro" id="IPR035093">
    <property type="entry name" value="RelE/ParE_toxin_dom_sf"/>
</dbReference>
<comment type="caution">
    <text evidence="1">The sequence shown here is derived from an EMBL/GenBank/DDBJ whole genome shotgun (WGS) entry which is preliminary data.</text>
</comment>
<dbReference type="AlphaFoldDB" id="A0A1G2S685"/>
<dbReference type="SUPFAM" id="SSF143011">
    <property type="entry name" value="RelE-like"/>
    <property type="match status" value="1"/>
</dbReference>
<evidence type="ECO:0000313" key="1">
    <source>
        <dbReference type="EMBL" id="OHA80566.1"/>
    </source>
</evidence>
<name>A0A1G2S685_9BACT</name>
<evidence type="ECO:0000313" key="2">
    <source>
        <dbReference type="Proteomes" id="UP000179118"/>
    </source>
</evidence>
<organism evidence="1 2">
    <name type="scientific">Candidatus Yonathbacteria bacterium RIFCSPHIGHO2_02_FULL_44_14</name>
    <dbReference type="NCBI Taxonomy" id="1802724"/>
    <lineage>
        <taxon>Bacteria</taxon>
        <taxon>Candidatus Yonathiibacteriota</taxon>
    </lineage>
</organism>